<dbReference type="InterPro" id="IPR007561">
    <property type="entry name" value="Cell_div_SepF/SepF-rel"/>
</dbReference>
<evidence type="ECO:0000313" key="10">
    <source>
        <dbReference type="Proteomes" id="UP001139365"/>
    </source>
</evidence>
<comment type="function">
    <text evidence="4 5">Cell division protein that is part of the divisome complex and is recruited early to the Z-ring. Probably stimulates Z-ring formation, perhaps through the cross-linking of FtsZ protofilaments. Its function overlaps with FtsA.</text>
</comment>
<protein>
    <recommendedName>
        <fullName evidence="5">Cell division protein SepF</fullName>
    </recommendedName>
</protein>
<evidence type="ECO:0000256" key="2">
    <source>
        <dbReference type="ARBA" id="ARBA00023210"/>
    </source>
</evidence>
<evidence type="ECO:0000256" key="5">
    <source>
        <dbReference type="HAMAP-Rule" id="MF_01197"/>
    </source>
</evidence>
<evidence type="ECO:0000256" key="3">
    <source>
        <dbReference type="ARBA" id="ARBA00023306"/>
    </source>
</evidence>
<dbReference type="EMBL" id="JALEMU010000101">
    <property type="protein sequence ID" value="MCI5755913.1"/>
    <property type="molecule type" value="Genomic_DNA"/>
</dbReference>
<evidence type="ECO:0000256" key="1">
    <source>
        <dbReference type="ARBA" id="ARBA00022618"/>
    </source>
</evidence>
<dbReference type="Gene3D" id="3.30.110.150">
    <property type="entry name" value="SepF-like protein"/>
    <property type="match status" value="1"/>
</dbReference>
<evidence type="ECO:0000256" key="4">
    <source>
        <dbReference type="ARBA" id="ARBA00044936"/>
    </source>
</evidence>
<organism evidence="7 9">
    <name type="scientific">Candidatus Colimorpha enterica</name>
    <dbReference type="NCBI Taxonomy" id="3083063"/>
    <lineage>
        <taxon>Bacteria</taxon>
        <taxon>Pseudomonadati</taxon>
        <taxon>Bacteroidota</taxon>
        <taxon>Bacteroidia</taxon>
        <taxon>Bacteroidales</taxon>
        <taxon>Candidatus Colimorpha</taxon>
    </lineage>
</organism>
<feature type="compositionally biased region" description="Acidic residues" evidence="6">
    <location>
        <begin position="15"/>
        <end position="33"/>
    </location>
</feature>
<dbReference type="Proteomes" id="UP001139365">
    <property type="component" value="Unassembled WGS sequence"/>
</dbReference>
<dbReference type="InterPro" id="IPR038594">
    <property type="entry name" value="SepF-like_sf"/>
</dbReference>
<reference evidence="8 10" key="2">
    <citation type="submission" date="2022-03" db="EMBL/GenBank/DDBJ databases">
        <title>Metagenome-assembled genomes from swine fecal metagenomes.</title>
        <authorList>
            <person name="Holman D.B."/>
            <person name="Kommadath A."/>
        </authorList>
    </citation>
    <scope>NUCLEOTIDE SEQUENCE [LARGE SCALE GENOMIC DNA]</scope>
    <source>
        <strain evidence="8">SUG147</strain>
    </source>
</reference>
<comment type="similarity">
    <text evidence="5">Belongs to the SepF family.</text>
</comment>
<proteinExistence type="inferred from homology"/>
<dbReference type="PANTHER" id="PTHR35798">
    <property type="entry name" value="CELL DIVISION PROTEIN SEPF"/>
    <property type="match status" value="1"/>
</dbReference>
<dbReference type="GO" id="GO:0000917">
    <property type="term" value="P:division septum assembly"/>
    <property type="evidence" value="ECO:0007669"/>
    <property type="project" value="UniProtKB-KW"/>
</dbReference>
<sequence length="166" mass="18444">MGFFDRLKNAVNPQEGDDYENDGYDNFGDDNYFDDPAPAQNNQQNSGNYGYSAPQQSQSKAQPSSGMGFSSGALELKVVKPEKYDSTTAQKIADHLLNRRTVVLNLESTNKESARRLIDFLSGVAYSIDGYIQRVANNTFVIVPNNVDVSGEQLQEAKKQEDTELF</sequence>
<comment type="subunit">
    <text evidence="5">Homodimer. Interacts with FtsZ.</text>
</comment>
<dbReference type="GO" id="GO:0005737">
    <property type="term" value="C:cytoplasm"/>
    <property type="evidence" value="ECO:0007669"/>
    <property type="project" value="UniProtKB-SubCell"/>
</dbReference>
<dbReference type="GO" id="GO:0043093">
    <property type="term" value="P:FtsZ-dependent cytokinesis"/>
    <property type="evidence" value="ECO:0007669"/>
    <property type="project" value="UniProtKB-UniRule"/>
</dbReference>
<evidence type="ECO:0000256" key="6">
    <source>
        <dbReference type="SAM" id="MobiDB-lite"/>
    </source>
</evidence>
<dbReference type="STRING" id="1263015.BN580_01419"/>
<keyword evidence="1 5" id="KW-0132">Cell division</keyword>
<dbReference type="Pfam" id="PF04472">
    <property type="entry name" value="SepF"/>
    <property type="match status" value="1"/>
</dbReference>
<dbReference type="AlphaFoldDB" id="R6TWD4"/>
<keyword evidence="3 5" id="KW-0131">Cell cycle</keyword>
<gene>
    <name evidence="5" type="primary">sepF</name>
    <name evidence="7" type="ORF">BN580_01419</name>
    <name evidence="8" type="ORF">MR241_06410</name>
</gene>
<dbReference type="HAMAP" id="MF_01197">
    <property type="entry name" value="SepF"/>
    <property type="match status" value="1"/>
</dbReference>
<comment type="subcellular location">
    <subcellularLocation>
        <location evidence="5">Cytoplasm</location>
    </subcellularLocation>
    <text evidence="5">Localizes to the division site, in a FtsZ-dependent manner.</text>
</comment>
<evidence type="ECO:0000313" key="8">
    <source>
        <dbReference type="EMBL" id="MCI5755913.1"/>
    </source>
</evidence>
<dbReference type="EMBL" id="CBFW010000198">
    <property type="protein sequence ID" value="CDC74119.1"/>
    <property type="molecule type" value="Genomic_DNA"/>
</dbReference>
<dbReference type="InterPro" id="IPR023052">
    <property type="entry name" value="Cell_div_SepF"/>
</dbReference>
<accession>R6TWD4</accession>
<comment type="caution">
    <text evidence="7">The sequence shown here is derived from an EMBL/GenBank/DDBJ whole genome shotgun (WGS) entry which is preliminary data.</text>
</comment>
<name>R6TWD4_9BACT</name>
<feature type="region of interest" description="Disordered" evidence="6">
    <location>
        <begin position="1"/>
        <end position="68"/>
    </location>
</feature>
<reference evidence="7" key="1">
    <citation type="submission" date="2012-11" db="EMBL/GenBank/DDBJ databases">
        <title>Dependencies among metagenomic species, viruses, plasmids and units of genetic variation.</title>
        <authorList>
            <person name="Nielsen H.B."/>
            <person name="Almeida M."/>
            <person name="Juncker A.S."/>
            <person name="Rasmussen S."/>
            <person name="Li J."/>
            <person name="Sunagawa S."/>
            <person name="Plichta D."/>
            <person name="Gautier L."/>
            <person name="Le Chatelier E."/>
            <person name="Peletier E."/>
            <person name="Bonde I."/>
            <person name="Nielsen T."/>
            <person name="Manichanh C."/>
            <person name="Arumugam M."/>
            <person name="Batto J."/>
            <person name="Santos M.B.Q.D."/>
            <person name="Blom N."/>
            <person name="Borruel N."/>
            <person name="Burgdorf K.S."/>
            <person name="Boumezbeur F."/>
            <person name="Casellas F."/>
            <person name="Dore J."/>
            <person name="Guarner F."/>
            <person name="Hansen T."/>
            <person name="Hildebrand F."/>
            <person name="Kaas R.S."/>
            <person name="Kennedy S."/>
            <person name="Kristiansen K."/>
            <person name="Kultima J.R."/>
            <person name="Leonard P."/>
            <person name="Levenez F."/>
            <person name="Lund O."/>
            <person name="Moumen B."/>
            <person name="Le Paslier D."/>
            <person name="Pons N."/>
            <person name="Pedersen O."/>
            <person name="Prifti E."/>
            <person name="Qin J."/>
            <person name="Raes J."/>
            <person name="Tap J."/>
            <person name="Tims S."/>
            <person name="Ussery D.W."/>
            <person name="Yamada T."/>
            <person name="MetaHit consortium"/>
            <person name="Renault P."/>
            <person name="Sicheritz-Ponten T."/>
            <person name="Bork P."/>
            <person name="Wang J."/>
            <person name="Brunak S."/>
            <person name="Ehrlich S.D."/>
        </authorList>
    </citation>
    <scope>NUCLEOTIDE SEQUENCE [LARGE SCALE GENOMIC DNA]</scope>
</reference>
<evidence type="ECO:0000313" key="9">
    <source>
        <dbReference type="Proteomes" id="UP000017938"/>
    </source>
</evidence>
<dbReference type="Proteomes" id="UP000017938">
    <property type="component" value="Unassembled WGS sequence"/>
</dbReference>
<keyword evidence="5" id="KW-0963">Cytoplasm</keyword>
<keyword evidence="2 5" id="KW-0717">Septation</keyword>
<evidence type="ECO:0000313" key="7">
    <source>
        <dbReference type="EMBL" id="CDC74119.1"/>
    </source>
</evidence>
<dbReference type="PANTHER" id="PTHR35798:SF1">
    <property type="entry name" value="CELL DIVISION PROTEIN SEPF"/>
    <property type="match status" value="1"/>
</dbReference>
<feature type="compositionally biased region" description="Low complexity" evidence="6">
    <location>
        <begin position="40"/>
        <end position="65"/>
    </location>
</feature>